<keyword evidence="2" id="KW-1185">Reference proteome</keyword>
<accession>A0A284R6I9</accession>
<dbReference type="Proteomes" id="UP000219338">
    <property type="component" value="Unassembled WGS sequence"/>
</dbReference>
<dbReference type="EMBL" id="FUEG01000005">
    <property type="protein sequence ID" value="SJL04302.1"/>
    <property type="molecule type" value="Genomic_DNA"/>
</dbReference>
<dbReference type="AlphaFoldDB" id="A0A284R6I9"/>
<name>A0A284R6I9_ARMOS</name>
<evidence type="ECO:0000313" key="2">
    <source>
        <dbReference type="Proteomes" id="UP000219338"/>
    </source>
</evidence>
<organism evidence="1 2">
    <name type="scientific">Armillaria ostoyae</name>
    <name type="common">Armillaria root rot fungus</name>
    <dbReference type="NCBI Taxonomy" id="47428"/>
    <lineage>
        <taxon>Eukaryota</taxon>
        <taxon>Fungi</taxon>
        <taxon>Dikarya</taxon>
        <taxon>Basidiomycota</taxon>
        <taxon>Agaricomycotina</taxon>
        <taxon>Agaricomycetes</taxon>
        <taxon>Agaricomycetidae</taxon>
        <taxon>Agaricales</taxon>
        <taxon>Marasmiineae</taxon>
        <taxon>Physalacriaceae</taxon>
        <taxon>Armillaria</taxon>
    </lineage>
</organism>
<proteinExistence type="predicted"/>
<reference evidence="2" key="1">
    <citation type="journal article" date="2017" name="Nat. Ecol. Evol.">
        <title>Genome expansion and lineage-specific genetic innovations in the forest pathogenic fungi Armillaria.</title>
        <authorList>
            <person name="Sipos G."/>
            <person name="Prasanna A.N."/>
            <person name="Walter M.C."/>
            <person name="O'Connor E."/>
            <person name="Balint B."/>
            <person name="Krizsan K."/>
            <person name="Kiss B."/>
            <person name="Hess J."/>
            <person name="Varga T."/>
            <person name="Slot J."/>
            <person name="Riley R."/>
            <person name="Boka B."/>
            <person name="Rigling D."/>
            <person name="Barry K."/>
            <person name="Lee J."/>
            <person name="Mihaltcheva S."/>
            <person name="LaButti K."/>
            <person name="Lipzen A."/>
            <person name="Waldron R."/>
            <person name="Moloney N.M."/>
            <person name="Sperisen C."/>
            <person name="Kredics L."/>
            <person name="Vagvoelgyi C."/>
            <person name="Patrignani A."/>
            <person name="Fitzpatrick D."/>
            <person name="Nagy I."/>
            <person name="Doyle S."/>
            <person name="Anderson J.B."/>
            <person name="Grigoriev I.V."/>
            <person name="Gueldener U."/>
            <person name="Muensterkoetter M."/>
            <person name="Nagy L.G."/>
        </authorList>
    </citation>
    <scope>NUCLEOTIDE SEQUENCE [LARGE SCALE GENOMIC DNA]</scope>
    <source>
        <strain evidence="2">C18/9</strain>
    </source>
</reference>
<sequence length="16" mass="1782">MLLLLRNLSLGISIPE</sequence>
<gene>
    <name evidence="1" type="ORF">ARMOST_07663</name>
</gene>
<evidence type="ECO:0000313" key="1">
    <source>
        <dbReference type="EMBL" id="SJL04302.1"/>
    </source>
</evidence>
<protein>
    <submittedName>
        <fullName evidence="1">Uncharacterized protein</fullName>
    </submittedName>
</protein>